<dbReference type="InterPro" id="IPR003661">
    <property type="entry name" value="HisK_dim/P_dom"/>
</dbReference>
<dbReference type="eggNOG" id="COG2205">
    <property type="taxonomic scope" value="Bacteria"/>
</dbReference>
<feature type="coiled-coil region" evidence="12">
    <location>
        <begin position="758"/>
        <end position="806"/>
    </location>
</feature>
<dbReference type="PANTHER" id="PTHR43047">
    <property type="entry name" value="TWO-COMPONENT HISTIDINE PROTEIN KINASE"/>
    <property type="match status" value="1"/>
</dbReference>
<comment type="catalytic activity">
    <reaction evidence="1">
        <text>ATP + protein L-histidine = ADP + protein N-phospho-L-histidine.</text>
        <dbReference type="EC" id="2.7.13.3"/>
    </reaction>
</comment>
<sequence>MLRASVVIFAALAYIGFLFAIASYGDRLRPKAARRAPRPMIYSLSLAVYCTSWTFFGSVGLATTQGFDFLTIYLGPIILMTVGAPVFMRVVRLAKANNITSIADFIAARYGKNQGIAALVALVAIVGAIPYISLQLKAVSASLVAMLGHFAGEHGRGTVVGDLALFVACAMAAFAILFGTRHTDATEHQDGLMLAIATESLVKLAAFLAVGIVVTFLIFDGPVELWYAAREAGVTAPFEHGFPLGNWLTMMVLSGGAFMLLPRQFHVAVVENKGEEEIHRARWLFPLYLVLINLFVVPLALAGMTLFPLQMVDSDVYVLAVPLAAGFDTIALLAFVGGLSAATAMVIVESVAIAIMVSNDLVMPLLLRRRAAKADGGPPDDMTSVLLMVRRVAIFVIVLAAYLYHRITGDAQLAQIGLLSFAAIAQVGPAFAAGILWQRATANGAIAAILTGSALWAYTLLLPSLAEAGLISSTVVQNGPFGLWLLKPTALLGLSATPLAHGVAWSLGINTLVLVVVSLLTQPSQIERVQARLFAGGGDRGQMRPAFLRWRSSVTLGEVMATVERYLGAERARAAFENYARQHGFILDPHREADAGMVRYAEHLLASAVGAASSRIVLSLLLRKRTVSTKAALKLLDDASAAIQYNRELLQSAIDHVRQGIAVFDRDLRLVCWNRQFGQMLDLPAECYAVGVPLTDILASAPADDEAKGSAAGVGARIARYAHPSPDFSERLHQRGAVIEARSDAMPDSGIAVTFTDITASVEAALALERANENLERRVRERTEELERLNGALEKAKAEAEEANLSKTRFLAAASHDILQPLNAARLYVTTMVERARGPEEERLAGNVDASLESVEEILSALLDISRLDSGVMRPEIAPFRIADILKPLEMEFAPLAREKNLQLTFVPCSLAVRSDRRLLRRLLQNLISNAVKYTPHGRVLVGCRRHAGRLRVEVHDTGVGIPRSKYKVVFQEFQRLDQGAKVARGLGLGLSIVERIARVLEHKVDVTSQPSKGSTFSVDLPVAVSMPEEPQAVPAPTRRGAQLDGLTVLAIDNEPAILEGMELLLKGWGCEVITASSAAGALEAVRLTRKMPDVALVDYHLDDGHGIDAVMSLRWKLGKLPAVLITADRSKKVRDAARAADMEILSKPLKPAALRALLAHWRLARSAAE</sequence>
<evidence type="ECO:0000256" key="9">
    <source>
        <dbReference type="ARBA" id="ARBA00022989"/>
    </source>
</evidence>
<gene>
    <name evidence="16" type="ordered locus">Xaut_0058</name>
</gene>
<dbReference type="GO" id="GO:0005886">
    <property type="term" value="C:plasma membrane"/>
    <property type="evidence" value="ECO:0007669"/>
    <property type="project" value="TreeGrafter"/>
</dbReference>
<dbReference type="CDD" id="cd00156">
    <property type="entry name" value="REC"/>
    <property type="match status" value="1"/>
</dbReference>
<dbReference type="InterPro" id="IPR036097">
    <property type="entry name" value="HisK_dim/P_sf"/>
</dbReference>
<dbReference type="SMART" id="SM00448">
    <property type="entry name" value="REC"/>
    <property type="match status" value="1"/>
</dbReference>
<dbReference type="SUPFAM" id="SSF47384">
    <property type="entry name" value="Homodimeric domain of signal transducing histidine kinase"/>
    <property type="match status" value="1"/>
</dbReference>
<dbReference type="InterPro" id="IPR005467">
    <property type="entry name" value="His_kinase_dom"/>
</dbReference>
<dbReference type="Gene3D" id="3.30.450.20">
    <property type="entry name" value="PAS domain"/>
    <property type="match status" value="1"/>
</dbReference>
<evidence type="ECO:0000256" key="10">
    <source>
        <dbReference type="ARBA" id="ARBA00023136"/>
    </source>
</evidence>
<dbReference type="PhylomeDB" id="A7IBC4"/>
<protein>
    <recommendedName>
        <fullName evidence="4">histidine kinase</fullName>
        <ecNumber evidence="4">2.7.13.3</ecNumber>
    </recommendedName>
</protein>
<comment type="subcellular location">
    <subcellularLocation>
        <location evidence="2">Membrane</location>
        <topology evidence="2">Multi-pass membrane protein</topology>
    </subcellularLocation>
</comment>
<feature type="transmembrane region" description="Helical" evidence="13">
    <location>
        <begin position="163"/>
        <end position="180"/>
    </location>
</feature>
<dbReference type="Gene3D" id="1.20.1730.10">
    <property type="entry name" value="Sodium/glucose cotransporter"/>
    <property type="match status" value="1"/>
</dbReference>
<keyword evidence="7 13" id="KW-0812">Transmembrane</keyword>
<feature type="transmembrane region" description="Helical" evidence="13">
    <location>
        <begin position="283"/>
        <end position="304"/>
    </location>
</feature>
<accession>A7IBC4</accession>
<dbReference type="Pfam" id="PF00072">
    <property type="entry name" value="Response_reg"/>
    <property type="match status" value="1"/>
</dbReference>
<evidence type="ECO:0000256" key="3">
    <source>
        <dbReference type="ARBA" id="ARBA00006434"/>
    </source>
</evidence>
<evidence type="ECO:0000313" key="16">
    <source>
        <dbReference type="EMBL" id="ABS65317.1"/>
    </source>
</evidence>
<dbReference type="InterPro" id="IPR038377">
    <property type="entry name" value="Na/Glc_symporter_sf"/>
</dbReference>
<feature type="transmembrane region" description="Helical" evidence="13">
    <location>
        <begin position="387"/>
        <end position="404"/>
    </location>
</feature>
<dbReference type="Gene3D" id="3.40.50.2300">
    <property type="match status" value="1"/>
</dbReference>
<dbReference type="SMART" id="SM00387">
    <property type="entry name" value="HATPase_c"/>
    <property type="match status" value="1"/>
</dbReference>
<feature type="domain" description="Response regulatory" evidence="15">
    <location>
        <begin position="1048"/>
        <end position="1163"/>
    </location>
</feature>
<keyword evidence="10 13" id="KW-0472">Membrane</keyword>
<evidence type="ECO:0000256" key="13">
    <source>
        <dbReference type="SAM" id="Phobius"/>
    </source>
</evidence>
<dbReference type="PROSITE" id="PS50109">
    <property type="entry name" value="HIS_KIN"/>
    <property type="match status" value="1"/>
</dbReference>
<dbReference type="SUPFAM" id="SSF55785">
    <property type="entry name" value="PYP-like sensor domain (PAS domain)"/>
    <property type="match status" value="1"/>
</dbReference>
<proteinExistence type="inferred from homology"/>
<keyword evidence="5 11" id="KW-0597">Phosphoprotein</keyword>
<evidence type="ECO:0000256" key="4">
    <source>
        <dbReference type="ARBA" id="ARBA00012438"/>
    </source>
</evidence>
<keyword evidence="8 16" id="KW-0418">Kinase</keyword>
<dbReference type="PROSITE" id="PS50283">
    <property type="entry name" value="NA_SOLUT_SYMP_3"/>
    <property type="match status" value="1"/>
</dbReference>
<feature type="transmembrane region" description="Helical" evidence="13">
    <location>
        <begin position="416"/>
        <end position="437"/>
    </location>
</feature>
<keyword evidence="12" id="KW-0175">Coiled coil</keyword>
<dbReference type="Pfam" id="PF00512">
    <property type="entry name" value="HisKA"/>
    <property type="match status" value="1"/>
</dbReference>
<reference evidence="16 17" key="1">
    <citation type="submission" date="2007-07" db="EMBL/GenBank/DDBJ databases">
        <title>Complete sequence of chromosome of Xanthobacter autotrophicus Py2.</title>
        <authorList>
            <consortium name="US DOE Joint Genome Institute"/>
            <person name="Copeland A."/>
            <person name="Lucas S."/>
            <person name="Lapidus A."/>
            <person name="Barry K."/>
            <person name="Glavina del Rio T."/>
            <person name="Hammon N."/>
            <person name="Israni S."/>
            <person name="Dalin E."/>
            <person name="Tice H."/>
            <person name="Pitluck S."/>
            <person name="Sims D."/>
            <person name="Brettin T."/>
            <person name="Bruce D."/>
            <person name="Detter J.C."/>
            <person name="Han C."/>
            <person name="Tapia R."/>
            <person name="Brainard J."/>
            <person name="Schmutz J."/>
            <person name="Larimer F."/>
            <person name="Land M."/>
            <person name="Hauser L."/>
            <person name="Kyrpides N."/>
            <person name="Kim E."/>
            <person name="Ensigns S.A."/>
            <person name="Richardson P."/>
        </authorList>
    </citation>
    <scope>NUCLEOTIDE SEQUENCE [LARGE SCALE GENOMIC DNA]</scope>
    <source>
        <strain evidence="17">ATCC BAA-1158 / Py2</strain>
    </source>
</reference>
<dbReference type="Proteomes" id="UP000002417">
    <property type="component" value="Chromosome"/>
</dbReference>
<dbReference type="EMBL" id="CP000781">
    <property type="protein sequence ID" value="ABS65317.1"/>
    <property type="molecule type" value="Genomic_DNA"/>
</dbReference>
<keyword evidence="9 13" id="KW-1133">Transmembrane helix</keyword>
<feature type="modified residue" description="4-aspartylphosphate" evidence="11">
    <location>
        <position position="1099"/>
    </location>
</feature>
<evidence type="ECO:0000256" key="7">
    <source>
        <dbReference type="ARBA" id="ARBA00022692"/>
    </source>
</evidence>
<evidence type="ECO:0000313" key="17">
    <source>
        <dbReference type="Proteomes" id="UP000002417"/>
    </source>
</evidence>
<evidence type="ECO:0000256" key="2">
    <source>
        <dbReference type="ARBA" id="ARBA00004141"/>
    </source>
</evidence>
<dbReference type="OrthoDB" id="9764438at2"/>
<dbReference type="KEGG" id="xau:Xaut_0058"/>
<dbReference type="InterPro" id="IPR003594">
    <property type="entry name" value="HATPase_dom"/>
</dbReference>
<feature type="transmembrane region" description="Helical" evidence="13">
    <location>
        <begin position="244"/>
        <end position="262"/>
    </location>
</feature>
<dbReference type="EC" id="2.7.13.3" evidence="4"/>
<dbReference type="AlphaFoldDB" id="A7IBC4"/>
<dbReference type="InterPro" id="IPR001734">
    <property type="entry name" value="Na/solute_symporter"/>
</dbReference>
<dbReference type="STRING" id="78245.Xaut_0058"/>
<feature type="transmembrane region" description="Helical" evidence="13">
    <location>
        <begin position="6"/>
        <end position="25"/>
    </location>
</feature>
<dbReference type="CDD" id="cd00082">
    <property type="entry name" value="HisKA"/>
    <property type="match status" value="1"/>
</dbReference>
<dbReference type="Gene3D" id="1.10.287.130">
    <property type="match status" value="1"/>
</dbReference>
<organism evidence="16 17">
    <name type="scientific">Xanthobacter autotrophicus (strain ATCC BAA-1158 / Py2)</name>
    <dbReference type="NCBI Taxonomy" id="78245"/>
    <lineage>
        <taxon>Bacteria</taxon>
        <taxon>Pseudomonadati</taxon>
        <taxon>Pseudomonadota</taxon>
        <taxon>Alphaproteobacteria</taxon>
        <taxon>Hyphomicrobiales</taxon>
        <taxon>Xanthobacteraceae</taxon>
        <taxon>Xanthobacter</taxon>
    </lineage>
</organism>
<dbReference type="InterPro" id="IPR004358">
    <property type="entry name" value="Sig_transdc_His_kin-like_C"/>
</dbReference>
<feature type="transmembrane region" description="Helical" evidence="13">
    <location>
        <begin position="201"/>
        <end position="219"/>
    </location>
</feature>
<dbReference type="NCBIfam" id="NF041832">
    <property type="entry name" value="near_NosP_CTERM"/>
    <property type="match status" value="1"/>
</dbReference>
<dbReference type="GO" id="GO:0022857">
    <property type="term" value="F:transmembrane transporter activity"/>
    <property type="evidence" value="ECO:0007669"/>
    <property type="project" value="InterPro"/>
</dbReference>
<evidence type="ECO:0000259" key="15">
    <source>
        <dbReference type="PROSITE" id="PS50110"/>
    </source>
</evidence>
<dbReference type="SMART" id="SM00388">
    <property type="entry name" value="HisKA"/>
    <property type="match status" value="1"/>
</dbReference>
<dbReference type="FunFam" id="1.10.287.130:FF:000063">
    <property type="entry name" value="Hybrid sensor histidine kinase/response regulator"/>
    <property type="match status" value="1"/>
</dbReference>
<dbReference type="PROSITE" id="PS50110">
    <property type="entry name" value="RESPONSE_REGULATORY"/>
    <property type="match status" value="1"/>
</dbReference>
<keyword evidence="6" id="KW-0808">Transferase</keyword>
<dbReference type="PRINTS" id="PR00344">
    <property type="entry name" value="BCTRLSENSOR"/>
</dbReference>
<evidence type="ECO:0000256" key="8">
    <source>
        <dbReference type="ARBA" id="ARBA00022777"/>
    </source>
</evidence>
<dbReference type="HOGENOM" id="CLU_000445_22_0_5"/>
<dbReference type="InterPro" id="IPR011006">
    <property type="entry name" value="CheY-like_superfamily"/>
</dbReference>
<evidence type="ECO:0000256" key="5">
    <source>
        <dbReference type="ARBA" id="ARBA00022553"/>
    </source>
</evidence>
<dbReference type="Gene3D" id="3.30.565.10">
    <property type="entry name" value="Histidine kinase-like ATPase, C-terminal domain"/>
    <property type="match status" value="1"/>
</dbReference>
<name>A7IBC4_XANP2</name>
<feature type="transmembrane region" description="Helical" evidence="13">
    <location>
        <begin position="73"/>
        <end position="94"/>
    </location>
</feature>
<dbReference type="eggNOG" id="COG0784">
    <property type="taxonomic scope" value="Bacteria"/>
</dbReference>
<evidence type="ECO:0000256" key="1">
    <source>
        <dbReference type="ARBA" id="ARBA00000085"/>
    </source>
</evidence>
<evidence type="ECO:0000259" key="14">
    <source>
        <dbReference type="PROSITE" id="PS50109"/>
    </source>
</evidence>
<dbReference type="PANTHER" id="PTHR43047:SF9">
    <property type="entry name" value="HISTIDINE KINASE"/>
    <property type="match status" value="1"/>
</dbReference>
<dbReference type="GO" id="GO:0000155">
    <property type="term" value="F:phosphorelay sensor kinase activity"/>
    <property type="evidence" value="ECO:0007669"/>
    <property type="project" value="InterPro"/>
</dbReference>
<feature type="transmembrane region" description="Helical" evidence="13">
    <location>
        <begin position="46"/>
        <end position="67"/>
    </location>
</feature>
<keyword evidence="17" id="KW-1185">Reference proteome</keyword>
<dbReference type="Pfam" id="PF02518">
    <property type="entry name" value="HATPase_c"/>
    <property type="match status" value="1"/>
</dbReference>
<feature type="transmembrane region" description="Helical" evidence="13">
    <location>
        <begin position="115"/>
        <end position="134"/>
    </location>
</feature>
<dbReference type="eggNOG" id="COG0591">
    <property type="taxonomic scope" value="Bacteria"/>
</dbReference>
<dbReference type="InterPro" id="IPR001789">
    <property type="entry name" value="Sig_transdc_resp-reg_receiver"/>
</dbReference>
<feature type="domain" description="Histidine kinase" evidence="14">
    <location>
        <begin position="813"/>
        <end position="1025"/>
    </location>
</feature>
<evidence type="ECO:0000256" key="6">
    <source>
        <dbReference type="ARBA" id="ARBA00022679"/>
    </source>
</evidence>
<evidence type="ECO:0000256" key="12">
    <source>
        <dbReference type="SAM" id="Coils"/>
    </source>
</evidence>
<dbReference type="CDD" id="cd10322">
    <property type="entry name" value="SLC5sbd"/>
    <property type="match status" value="1"/>
</dbReference>
<dbReference type="SUPFAM" id="SSF52172">
    <property type="entry name" value="CheY-like"/>
    <property type="match status" value="1"/>
</dbReference>
<evidence type="ECO:0000256" key="11">
    <source>
        <dbReference type="PROSITE-ProRule" id="PRU00169"/>
    </source>
</evidence>
<dbReference type="Pfam" id="PF12860">
    <property type="entry name" value="PAS_7"/>
    <property type="match status" value="1"/>
</dbReference>
<dbReference type="FunFam" id="3.30.565.10:FF:000049">
    <property type="entry name" value="Two-component sensor histidine kinase"/>
    <property type="match status" value="1"/>
</dbReference>
<comment type="similarity">
    <text evidence="3">Belongs to the sodium:solute symporter (SSF) (TC 2.A.21) family.</text>
</comment>
<dbReference type="InterPro" id="IPR036890">
    <property type="entry name" value="HATPase_C_sf"/>
</dbReference>
<feature type="transmembrane region" description="Helical" evidence="13">
    <location>
        <begin position="346"/>
        <end position="367"/>
    </location>
</feature>
<feature type="transmembrane region" description="Helical" evidence="13">
    <location>
        <begin position="316"/>
        <end position="339"/>
    </location>
</feature>
<dbReference type="SUPFAM" id="SSF55874">
    <property type="entry name" value="ATPase domain of HSP90 chaperone/DNA topoisomerase II/histidine kinase"/>
    <property type="match status" value="1"/>
</dbReference>
<dbReference type="InterPro" id="IPR035965">
    <property type="entry name" value="PAS-like_dom_sf"/>
</dbReference>
<dbReference type="GO" id="GO:0009927">
    <property type="term" value="F:histidine phosphotransfer kinase activity"/>
    <property type="evidence" value="ECO:0007669"/>
    <property type="project" value="TreeGrafter"/>
</dbReference>